<sequence>MSPPISLSVTPRGQGANQDGRGRRPEVTGMSGRLSKPTESLHTPPPNGLSGTPQLIPMAC</sequence>
<feature type="region of interest" description="Disordered" evidence="1">
    <location>
        <begin position="1"/>
        <end position="60"/>
    </location>
</feature>
<evidence type="ECO:0000256" key="1">
    <source>
        <dbReference type="SAM" id="MobiDB-lite"/>
    </source>
</evidence>
<gene>
    <name evidence="2" type="ORF">DPMN_147682</name>
</gene>
<dbReference type="AlphaFoldDB" id="A0A9D4IZI9"/>
<accession>A0A9D4IZI9</accession>
<proteinExistence type="predicted"/>
<dbReference type="EMBL" id="JAIWYP010000007">
    <property type="protein sequence ID" value="KAH3794151.1"/>
    <property type="molecule type" value="Genomic_DNA"/>
</dbReference>
<evidence type="ECO:0000313" key="3">
    <source>
        <dbReference type="Proteomes" id="UP000828390"/>
    </source>
</evidence>
<dbReference type="Proteomes" id="UP000828390">
    <property type="component" value="Unassembled WGS sequence"/>
</dbReference>
<feature type="compositionally biased region" description="Polar residues" evidence="1">
    <location>
        <begin position="1"/>
        <end position="17"/>
    </location>
</feature>
<evidence type="ECO:0000313" key="2">
    <source>
        <dbReference type="EMBL" id="KAH3794151.1"/>
    </source>
</evidence>
<reference evidence="2" key="2">
    <citation type="submission" date="2020-11" db="EMBL/GenBank/DDBJ databases">
        <authorList>
            <person name="McCartney M.A."/>
            <person name="Auch B."/>
            <person name="Kono T."/>
            <person name="Mallez S."/>
            <person name="Becker A."/>
            <person name="Gohl D.M."/>
            <person name="Silverstein K.A.T."/>
            <person name="Koren S."/>
            <person name="Bechman K.B."/>
            <person name="Herman A."/>
            <person name="Abrahante J.E."/>
            <person name="Garbe J."/>
        </authorList>
    </citation>
    <scope>NUCLEOTIDE SEQUENCE</scope>
    <source>
        <strain evidence="2">Duluth1</strain>
        <tissue evidence="2">Whole animal</tissue>
    </source>
</reference>
<organism evidence="2 3">
    <name type="scientific">Dreissena polymorpha</name>
    <name type="common">Zebra mussel</name>
    <name type="synonym">Mytilus polymorpha</name>
    <dbReference type="NCBI Taxonomy" id="45954"/>
    <lineage>
        <taxon>Eukaryota</taxon>
        <taxon>Metazoa</taxon>
        <taxon>Spiralia</taxon>
        <taxon>Lophotrochozoa</taxon>
        <taxon>Mollusca</taxon>
        <taxon>Bivalvia</taxon>
        <taxon>Autobranchia</taxon>
        <taxon>Heteroconchia</taxon>
        <taxon>Euheterodonta</taxon>
        <taxon>Imparidentia</taxon>
        <taxon>Neoheterodontei</taxon>
        <taxon>Myida</taxon>
        <taxon>Dreissenoidea</taxon>
        <taxon>Dreissenidae</taxon>
        <taxon>Dreissena</taxon>
    </lineage>
</organism>
<keyword evidence="3" id="KW-1185">Reference proteome</keyword>
<protein>
    <submittedName>
        <fullName evidence="2">Uncharacterized protein</fullName>
    </submittedName>
</protein>
<name>A0A9D4IZI9_DREPO</name>
<comment type="caution">
    <text evidence="2">The sequence shown here is derived from an EMBL/GenBank/DDBJ whole genome shotgun (WGS) entry which is preliminary data.</text>
</comment>
<reference evidence="2" key="1">
    <citation type="journal article" date="2019" name="bioRxiv">
        <title>The Genome of the Zebra Mussel, Dreissena polymorpha: A Resource for Invasive Species Research.</title>
        <authorList>
            <person name="McCartney M.A."/>
            <person name="Auch B."/>
            <person name="Kono T."/>
            <person name="Mallez S."/>
            <person name="Zhang Y."/>
            <person name="Obille A."/>
            <person name="Becker A."/>
            <person name="Abrahante J.E."/>
            <person name="Garbe J."/>
            <person name="Badalamenti J.P."/>
            <person name="Herman A."/>
            <person name="Mangelson H."/>
            <person name="Liachko I."/>
            <person name="Sullivan S."/>
            <person name="Sone E.D."/>
            <person name="Koren S."/>
            <person name="Silverstein K.A.T."/>
            <person name="Beckman K.B."/>
            <person name="Gohl D.M."/>
        </authorList>
    </citation>
    <scope>NUCLEOTIDE SEQUENCE</scope>
    <source>
        <strain evidence="2">Duluth1</strain>
        <tissue evidence="2">Whole animal</tissue>
    </source>
</reference>